<accession>A0ABW5IJU6</accession>
<reference evidence="3" key="1">
    <citation type="journal article" date="2019" name="Int. J. Syst. Evol. Microbiol.">
        <title>The Global Catalogue of Microorganisms (GCM) 10K type strain sequencing project: providing services to taxonomists for standard genome sequencing and annotation.</title>
        <authorList>
            <consortium name="The Broad Institute Genomics Platform"/>
            <consortium name="The Broad Institute Genome Sequencing Center for Infectious Disease"/>
            <person name="Wu L."/>
            <person name="Ma J."/>
        </authorList>
    </citation>
    <scope>NUCLEOTIDE SEQUENCE [LARGE SCALE GENOMIC DNA]</scope>
    <source>
        <strain evidence="3">KCTC 42498</strain>
    </source>
</reference>
<evidence type="ECO:0000313" key="2">
    <source>
        <dbReference type="EMBL" id="MFD2513504.1"/>
    </source>
</evidence>
<gene>
    <name evidence="2" type="ORF">ACFSRY_06475</name>
</gene>
<dbReference type="SUPFAM" id="SSF51338">
    <property type="entry name" value="Composite domain of metallo-dependent hydrolases"/>
    <property type="match status" value="1"/>
</dbReference>
<organism evidence="2 3">
    <name type="scientific">Pontibacter locisalis</name>
    <dbReference type="NCBI Taxonomy" id="1719035"/>
    <lineage>
        <taxon>Bacteria</taxon>
        <taxon>Pseudomonadati</taxon>
        <taxon>Bacteroidota</taxon>
        <taxon>Cytophagia</taxon>
        <taxon>Cytophagales</taxon>
        <taxon>Hymenobacteraceae</taxon>
        <taxon>Pontibacter</taxon>
    </lineage>
</organism>
<dbReference type="PANTHER" id="PTHR43135:SF3">
    <property type="entry name" value="ALPHA-D-RIBOSE 1-METHYLPHOSPHONATE 5-TRIPHOSPHATE DIPHOSPHATASE"/>
    <property type="match status" value="1"/>
</dbReference>
<proteinExistence type="predicted"/>
<dbReference type="PANTHER" id="PTHR43135">
    <property type="entry name" value="ALPHA-D-RIBOSE 1-METHYLPHOSPHONATE 5-TRIPHOSPHATE DIPHOSPHATASE"/>
    <property type="match status" value="1"/>
</dbReference>
<comment type="caution">
    <text evidence="2">The sequence shown here is derived from an EMBL/GenBank/DDBJ whole genome shotgun (WGS) entry which is preliminary data.</text>
</comment>
<name>A0ABW5IJU6_9BACT</name>
<evidence type="ECO:0000313" key="3">
    <source>
        <dbReference type="Proteomes" id="UP001597544"/>
    </source>
</evidence>
<dbReference type="Gene3D" id="3.30.110.90">
    <property type="entry name" value="Amidohydrolase"/>
    <property type="match status" value="1"/>
</dbReference>
<dbReference type="Proteomes" id="UP001597544">
    <property type="component" value="Unassembled WGS sequence"/>
</dbReference>
<evidence type="ECO:0000259" key="1">
    <source>
        <dbReference type="Pfam" id="PF01979"/>
    </source>
</evidence>
<dbReference type="EMBL" id="JBHULU010000009">
    <property type="protein sequence ID" value="MFD2513504.1"/>
    <property type="molecule type" value="Genomic_DNA"/>
</dbReference>
<dbReference type="InterPro" id="IPR011059">
    <property type="entry name" value="Metal-dep_hydrolase_composite"/>
</dbReference>
<feature type="domain" description="Amidohydrolase-related" evidence="1">
    <location>
        <begin position="76"/>
        <end position="169"/>
    </location>
</feature>
<dbReference type="SUPFAM" id="SSF51556">
    <property type="entry name" value="Metallo-dependent hydrolases"/>
    <property type="match status" value="1"/>
</dbReference>
<dbReference type="Gene3D" id="2.30.40.10">
    <property type="entry name" value="Urease, subunit C, domain 1"/>
    <property type="match status" value="1"/>
</dbReference>
<keyword evidence="3" id="KW-1185">Reference proteome</keyword>
<protein>
    <submittedName>
        <fullName evidence="2">Amidohydrolase family protein</fullName>
    </submittedName>
</protein>
<sequence>MKNLLITLLVFFVSTFTLLAQKSDTYLIRAGKIFDSEKGVFIKSQDILVENNIIKGVGKNLKAGNDVKVIDLSSYTVIPGLIDSHTHLLTDLAQDNNTIGGTVEYITTQDGAYRSLRSVQFLESYLAAGFTSVKDLGNSGMFLDISLKKAIDNNFVRGPRMFASGPILSSVGGQFPGLSHDYGHLSSYRIPYH</sequence>
<dbReference type="InterPro" id="IPR051781">
    <property type="entry name" value="Metallo-dep_Hydrolase"/>
</dbReference>
<dbReference type="InterPro" id="IPR006680">
    <property type="entry name" value="Amidohydro-rel"/>
</dbReference>
<dbReference type="InterPro" id="IPR032466">
    <property type="entry name" value="Metal_Hydrolase"/>
</dbReference>
<dbReference type="Pfam" id="PF01979">
    <property type="entry name" value="Amidohydro_1"/>
    <property type="match status" value="1"/>
</dbReference>
<dbReference type="RefSeq" id="WP_377504230.1">
    <property type="nucleotide sequence ID" value="NZ_JBHULU010000009.1"/>
</dbReference>